<dbReference type="PANTHER" id="PTHR35004">
    <property type="entry name" value="TRANSPOSASE RV3428C-RELATED"/>
    <property type="match status" value="1"/>
</dbReference>
<keyword evidence="2" id="KW-1185">Reference proteome</keyword>
<evidence type="ECO:0000313" key="2">
    <source>
        <dbReference type="Proteomes" id="UP000565468"/>
    </source>
</evidence>
<gene>
    <name evidence="1" type="ORF">HII30_15180</name>
</gene>
<accession>A0A848M921</accession>
<dbReference type="AlphaFoldDB" id="A0A848M921"/>
<protein>
    <submittedName>
        <fullName evidence="1">Transposase</fullName>
    </submittedName>
</protein>
<reference evidence="1 2" key="1">
    <citation type="submission" date="2020-04" db="EMBL/GenBank/DDBJ databases">
        <title>Paenibacillus algicola sp. nov., a novel marine bacterium producing alginate lyase.</title>
        <authorList>
            <person name="Huang H."/>
        </authorList>
    </citation>
    <scope>NUCLEOTIDE SEQUENCE [LARGE SCALE GENOMIC DNA]</scope>
    <source>
        <strain evidence="1 2">L7-75</strain>
    </source>
</reference>
<comment type="caution">
    <text evidence="1">The sequence shown here is derived from an EMBL/GenBank/DDBJ whole genome shotgun (WGS) entry which is preliminary data.</text>
</comment>
<dbReference type="Proteomes" id="UP000565468">
    <property type="component" value="Unassembled WGS sequence"/>
</dbReference>
<proteinExistence type="predicted"/>
<organism evidence="1 2">
    <name type="scientific">Paenibacillus lemnae</name>
    <dbReference type="NCBI Taxonomy" id="1330551"/>
    <lineage>
        <taxon>Bacteria</taxon>
        <taxon>Bacillati</taxon>
        <taxon>Bacillota</taxon>
        <taxon>Bacilli</taxon>
        <taxon>Bacillales</taxon>
        <taxon>Paenibacillaceae</taxon>
        <taxon>Paenibacillus</taxon>
    </lineage>
</organism>
<feature type="non-terminal residue" evidence="1">
    <location>
        <position position="181"/>
    </location>
</feature>
<dbReference type="EMBL" id="JABBPN010000014">
    <property type="protein sequence ID" value="NMO97106.1"/>
    <property type="molecule type" value="Genomic_DNA"/>
</dbReference>
<dbReference type="PANTHER" id="PTHR35004:SF8">
    <property type="entry name" value="TRANSPOSASE RV3428C-RELATED"/>
    <property type="match status" value="1"/>
</dbReference>
<evidence type="ECO:0000313" key="1">
    <source>
        <dbReference type="EMBL" id="NMO97106.1"/>
    </source>
</evidence>
<sequence length="181" mass="21287">MLKMPQQQYIKFLREAEGLTVSEIARQTGVHWRTAKRYADQDNWNETLLKRKSSSPVMGPRMEVVDTWLEEDRLLPRKQRHTGVRIFQRLKEEYAFTGGQRTVLAYVKKRKGEMELERAKVYERLEHPPGEAQVDFTTIQVSQGQQLLTYKLLVVSFPYSNRSFVYPTPAENQECFLEGMK</sequence>
<name>A0A848M921_PAELE</name>